<dbReference type="PROSITE" id="PS51886">
    <property type="entry name" value="TLDC"/>
    <property type="match status" value="1"/>
</dbReference>
<keyword evidence="4" id="KW-1185">Reference proteome</keyword>
<dbReference type="Proteomes" id="UP000266673">
    <property type="component" value="Unassembled WGS sequence"/>
</dbReference>
<dbReference type="PROSITE" id="PS50097">
    <property type="entry name" value="BTB"/>
    <property type="match status" value="1"/>
</dbReference>
<dbReference type="InterPro" id="IPR011333">
    <property type="entry name" value="SKP1/BTB/POZ_sf"/>
</dbReference>
<dbReference type="InterPro" id="IPR011705">
    <property type="entry name" value="BACK"/>
</dbReference>
<dbReference type="PANTHER" id="PTHR24410:SF23">
    <property type="entry name" value="BTB DOMAIN-CONTAINING PROTEIN-RELATED"/>
    <property type="match status" value="1"/>
</dbReference>
<evidence type="ECO:0008006" key="5">
    <source>
        <dbReference type="Google" id="ProtNLM"/>
    </source>
</evidence>
<dbReference type="InterPro" id="IPR051481">
    <property type="entry name" value="BTB-POZ/Galectin-3-binding"/>
</dbReference>
<evidence type="ECO:0000259" key="1">
    <source>
        <dbReference type="PROSITE" id="PS50097"/>
    </source>
</evidence>
<dbReference type="Pfam" id="PF00651">
    <property type="entry name" value="BTB"/>
    <property type="match status" value="1"/>
</dbReference>
<dbReference type="EMBL" id="QKWP01001507">
    <property type="protein sequence ID" value="RIB08458.1"/>
    <property type="molecule type" value="Genomic_DNA"/>
</dbReference>
<dbReference type="PANTHER" id="PTHR24410">
    <property type="entry name" value="HL07962P-RELATED"/>
    <property type="match status" value="1"/>
</dbReference>
<evidence type="ECO:0000313" key="3">
    <source>
        <dbReference type="EMBL" id="RIB08458.1"/>
    </source>
</evidence>
<dbReference type="InterPro" id="IPR000210">
    <property type="entry name" value="BTB/POZ_dom"/>
</dbReference>
<dbReference type="AlphaFoldDB" id="A0A397UGW0"/>
<accession>A0A397UGW0</accession>
<reference evidence="3 4" key="1">
    <citation type="submission" date="2018-06" db="EMBL/GenBank/DDBJ databases">
        <title>Comparative genomics reveals the genomic features of Rhizophagus irregularis, R. cerebriforme, R. diaphanum and Gigaspora rosea, and their symbiotic lifestyle signature.</title>
        <authorList>
            <person name="Morin E."/>
            <person name="San Clemente H."/>
            <person name="Chen E.C.H."/>
            <person name="De La Providencia I."/>
            <person name="Hainaut M."/>
            <person name="Kuo A."/>
            <person name="Kohler A."/>
            <person name="Murat C."/>
            <person name="Tang N."/>
            <person name="Roy S."/>
            <person name="Loubradou J."/>
            <person name="Henrissat B."/>
            <person name="Grigoriev I.V."/>
            <person name="Corradi N."/>
            <person name="Roux C."/>
            <person name="Martin F.M."/>
        </authorList>
    </citation>
    <scope>NUCLEOTIDE SEQUENCE [LARGE SCALE GENOMIC DNA]</scope>
    <source>
        <strain evidence="3 4">DAOM 194757</strain>
    </source>
</reference>
<comment type="caution">
    <text evidence="3">The sequence shown here is derived from an EMBL/GenBank/DDBJ whole genome shotgun (WGS) entry which is preliminary data.</text>
</comment>
<dbReference type="Pfam" id="PF07707">
    <property type="entry name" value="BACK"/>
    <property type="match status" value="1"/>
</dbReference>
<feature type="domain" description="BTB" evidence="1">
    <location>
        <begin position="23"/>
        <end position="96"/>
    </location>
</feature>
<evidence type="ECO:0000313" key="4">
    <source>
        <dbReference type="Proteomes" id="UP000266673"/>
    </source>
</evidence>
<dbReference type="Pfam" id="PF07534">
    <property type="entry name" value="TLD"/>
    <property type="match status" value="1"/>
</dbReference>
<dbReference type="SUPFAM" id="SSF54695">
    <property type="entry name" value="POZ domain"/>
    <property type="match status" value="1"/>
</dbReference>
<dbReference type="Gene3D" id="3.30.710.10">
    <property type="entry name" value="Potassium Channel Kv1.1, Chain A"/>
    <property type="match status" value="1"/>
</dbReference>
<dbReference type="InterPro" id="IPR006571">
    <property type="entry name" value="TLDc_dom"/>
</dbReference>
<dbReference type="CDD" id="cd18186">
    <property type="entry name" value="BTB_POZ_ZBTB_KLHL-like"/>
    <property type="match status" value="1"/>
</dbReference>
<protein>
    <recommendedName>
        <fullName evidence="5">BTB/POZ domain-containing protein</fullName>
    </recommendedName>
</protein>
<feature type="domain" description="TLDc" evidence="2">
    <location>
        <begin position="333"/>
        <end position="505"/>
    </location>
</feature>
<name>A0A397UGW0_9GLOM</name>
<proteinExistence type="predicted"/>
<dbReference type="Gene3D" id="1.25.40.420">
    <property type="match status" value="1"/>
</dbReference>
<sequence>MSSEFFGGLSRDFGQLLDDSDDYNVIIKVGENSNEKTFHAHSVILRARSPYFRTALANKWAKKEGDSTVFTKPNVSPVVFELILKYIYSGSINLGNHDNTDILDLLIASDELLLSELFEHIQEYLLSTKSDWVKRNVVKVHRTIYPYDGCKKLQSFCLETICKNPLLVFESKDFPSFEEALLLPLLSRDDLQTDEIEIWDHLVQWGLTQMHTSTSISSASSLTTVSSSNNSNTTINVNHTISEIANWTNEDFMELERILHNCIPLIRFFQISSSDFYDKVWPFNKILPENLKEDIIRYHFKRNAVINSSNGLSTQSLIPNDALKPRKIPFDSTLIKAEHVAKLCDWIDRKDGKPYSFDEIPYKFKLLIRGSRDGFEAETFHEKCDNKGATIVVMQIAYSGELVGGYNPIEWTTGDIRLTTQNSFLFSFPKQGNLNDAKLSRVTRAGYAIRIKDKTHGPCFGDKDLWMKNNFNAYDSCSSDKDDYSDRVTTLSKFWVLEYEVFQVIRK</sequence>
<organism evidence="3 4">
    <name type="scientific">Gigaspora rosea</name>
    <dbReference type="NCBI Taxonomy" id="44941"/>
    <lineage>
        <taxon>Eukaryota</taxon>
        <taxon>Fungi</taxon>
        <taxon>Fungi incertae sedis</taxon>
        <taxon>Mucoromycota</taxon>
        <taxon>Glomeromycotina</taxon>
        <taxon>Glomeromycetes</taxon>
        <taxon>Diversisporales</taxon>
        <taxon>Gigasporaceae</taxon>
        <taxon>Gigaspora</taxon>
    </lineage>
</organism>
<evidence type="ECO:0000259" key="2">
    <source>
        <dbReference type="PROSITE" id="PS51886"/>
    </source>
</evidence>
<dbReference type="SMART" id="SM00225">
    <property type="entry name" value="BTB"/>
    <property type="match status" value="1"/>
</dbReference>
<dbReference type="OrthoDB" id="2425044at2759"/>
<gene>
    <name evidence="3" type="ORF">C2G38_2252012</name>
</gene>